<evidence type="ECO:0000256" key="1">
    <source>
        <dbReference type="ARBA" id="ARBA00000085"/>
    </source>
</evidence>
<evidence type="ECO:0000313" key="12">
    <source>
        <dbReference type="EMBL" id="SDU24102.1"/>
    </source>
</evidence>
<dbReference type="GO" id="GO:0005524">
    <property type="term" value="F:ATP binding"/>
    <property type="evidence" value="ECO:0007669"/>
    <property type="project" value="UniProtKB-KW"/>
</dbReference>
<dbReference type="PANTHER" id="PTHR44936:SF10">
    <property type="entry name" value="SENSOR PROTEIN RSTB"/>
    <property type="match status" value="1"/>
</dbReference>
<dbReference type="OrthoDB" id="9797243at2"/>
<dbReference type="InterPro" id="IPR036097">
    <property type="entry name" value="HisK_dim/P_sf"/>
</dbReference>
<keyword evidence="6" id="KW-0547">Nucleotide-binding</keyword>
<dbReference type="InterPro" id="IPR011622">
    <property type="entry name" value="7TMR_DISM_rcpt_extracell_dom2"/>
</dbReference>
<organism evidence="12 13">
    <name type="scientific">Geopseudomonas guangdongensis</name>
    <dbReference type="NCBI Taxonomy" id="1245526"/>
    <lineage>
        <taxon>Bacteria</taxon>
        <taxon>Pseudomonadati</taxon>
        <taxon>Pseudomonadota</taxon>
        <taxon>Gammaproteobacteria</taxon>
        <taxon>Pseudomonadales</taxon>
        <taxon>Pseudomonadaceae</taxon>
        <taxon>Geopseudomonas</taxon>
    </lineage>
</organism>
<proteinExistence type="predicted"/>
<evidence type="ECO:0000256" key="8">
    <source>
        <dbReference type="ARBA" id="ARBA00022840"/>
    </source>
</evidence>
<dbReference type="Gene3D" id="2.60.40.2380">
    <property type="match status" value="1"/>
</dbReference>
<reference evidence="13" key="1">
    <citation type="submission" date="2016-10" db="EMBL/GenBank/DDBJ databases">
        <authorList>
            <person name="Varghese N."/>
            <person name="Submissions S."/>
        </authorList>
    </citation>
    <scope>NUCLEOTIDE SEQUENCE [LARGE SCALE GENOMIC DNA]</scope>
    <source>
        <strain evidence="13">CCTCC 2012022</strain>
    </source>
</reference>
<keyword evidence="9" id="KW-0472">Membrane</keyword>
<feature type="transmembrane region" description="Helical" evidence="9">
    <location>
        <begin position="249"/>
        <end position="270"/>
    </location>
</feature>
<comment type="subcellular location">
    <subcellularLocation>
        <location evidence="2">Cell membrane</location>
        <topology evidence="2">Multi-pass membrane protein</topology>
    </subcellularLocation>
</comment>
<evidence type="ECO:0000256" key="3">
    <source>
        <dbReference type="ARBA" id="ARBA00012438"/>
    </source>
</evidence>
<name>A0A1H2GX02_9GAMM</name>
<dbReference type="InterPro" id="IPR036890">
    <property type="entry name" value="HATPase_C_sf"/>
</dbReference>
<dbReference type="STRING" id="1245526.SAMN05216580_2010"/>
<evidence type="ECO:0000256" key="5">
    <source>
        <dbReference type="ARBA" id="ARBA00022679"/>
    </source>
</evidence>
<keyword evidence="10" id="KW-0732">Signal</keyword>
<feature type="transmembrane region" description="Helical" evidence="9">
    <location>
        <begin position="185"/>
        <end position="204"/>
    </location>
</feature>
<dbReference type="AlphaFoldDB" id="A0A1H2GX02"/>
<evidence type="ECO:0000259" key="11">
    <source>
        <dbReference type="PROSITE" id="PS50109"/>
    </source>
</evidence>
<evidence type="ECO:0000256" key="7">
    <source>
        <dbReference type="ARBA" id="ARBA00022777"/>
    </source>
</evidence>
<dbReference type="Pfam" id="PF02518">
    <property type="entry name" value="HATPase_c"/>
    <property type="match status" value="1"/>
</dbReference>
<evidence type="ECO:0000256" key="2">
    <source>
        <dbReference type="ARBA" id="ARBA00004651"/>
    </source>
</evidence>
<evidence type="ECO:0000256" key="10">
    <source>
        <dbReference type="SAM" id="SignalP"/>
    </source>
</evidence>
<evidence type="ECO:0000256" key="4">
    <source>
        <dbReference type="ARBA" id="ARBA00022475"/>
    </source>
</evidence>
<dbReference type="InterPro" id="IPR050980">
    <property type="entry name" value="2C_sensor_his_kinase"/>
</dbReference>
<feature type="domain" description="Histidine kinase" evidence="11">
    <location>
        <begin position="426"/>
        <end position="631"/>
    </location>
</feature>
<keyword evidence="4" id="KW-1003">Cell membrane</keyword>
<evidence type="ECO:0000256" key="9">
    <source>
        <dbReference type="SAM" id="Phobius"/>
    </source>
</evidence>
<keyword evidence="9" id="KW-1133">Transmembrane helix</keyword>
<dbReference type="InterPro" id="IPR005467">
    <property type="entry name" value="His_kinase_dom"/>
</dbReference>
<dbReference type="GO" id="GO:0000155">
    <property type="term" value="F:phosphorelay sensor kinase activity"/>
    <property type="evidence" value="ECO:0007669"/>
    <property type="project" value="InterPro"/>
</dbReference>
<dbReference type="SMART" id="SM00388">
    <property type="entry name" value="HisKA"/>
    <property type="match status" value="1"/>
</dbReference>
<dbReference type="Pfam" id="PF07695">
    <property type="entry name" value="7TMR-DISM_7TM"/>
    <property type="match status" value="1"/>
</dbReference>
<dbReference type="InterPro" id="IPR003661">
    <property type="entry name" value="HisK_dim/P_dom"/>
</dbReference>
<keyword evidence="13" id="KW-1185">Reference proteome</keyword>
<dbReference type="Gene3D" id="3.30.565.10">
    <property type="entry name" value="Histidine kinase-like ATPase, C-terminal domain"/>
    <property type="match status" value="1"/>
</dbReference>
<keyword evidence="9" id="KW-0812">Transmembrane</keyword>
<feature type="transmembrane region" description="Helical" evidence="9">
    <location>
        <begin position="216"/>
        <end position="234"/>
    </location>
</feature>
<dbReference type="EMBL" id="LT629780">
    <property type="protein sequence ID" value="SDU24102.1"/>
    <property type="molecule type" value="Genomic_DNA"/>
</dbReference>
<keyword evidence="8" id="KW-0067">ATP-binding</keyword>
<accession>A0A1H2GX02</accession>
<sequence>MSRRPPAWRPLALCGLMLCLWLAGVLPAAAAPAIVDLAVLADPDGRETIDSVADPARAGDFRPAPHGFSAGYTRQVHWLRFTLIPPAPNPEGLRPVLLEINPPYLDSLQLYWPNADSGGYNVRHSGDLQPYASRELRHRAFVHRLTLRDDRPLTLYLRLQTSSSSVVALDAWEPERFLEASGHEYAWLGLFFGLLLACLLGNLWSGLWKTQPLYRAYLLHLSATLFMLLGSNGLPGEFAFLPDPLWSHHWTSIGMLLVFASGTHFYRLALDLDQAPRWMERLYRSVTLLALLALPAPFLDLYAEAMNLLMPLALVLLGIGLRRSLQLWREQRPSAYPLLAAHLLAILGTLSAMLTMLGVLPGQLWLIHGYQLGRAGTLLAMQWLLSQRIRQIEQDQVGACIAAERAQARADHERAEREQQRRFLAMLTHELKTPLAVLRMHLGTPSPSPAMQRHAEQAIDEINALIERCALTSRIEDRQLLRSPEPCRLDTLLGELRERQPQPERIELDLQPTPGLLSEPLLLRTLLNNLIDNGLKYAPADTRLHLSLAPRREDGQAGLLLRCRNRLGAAGAPDPERLFDKYYRAPGAHAYAGSGLGLYIVRELSALLGGRVRYLPTPSEACFELWLPVTPPS</sequence>
<dbReference type="RefSeq" id="WP_090214064.1">
    <property type="nucleotide sequence ID" value="NZ_LT629780.1"/>
</dbReference>
<dbReference type="GO" id="GO:0005886">
    <property type="term" value="C:plasma membrane"/>
    <property type="evidence" value="ECO:0007669"/>
    <property type="project" value="UniProtKB-SubCell"/>
</dbReference>
<dbReference type="Gene3D" id="1.10.287.130">
    <property type="match status" value="1"/>
</dbReference>
<feature type="chain" id="PRO_5009275212" description="histidine kinase" evidence="10">
    <location>
        <begin position="31"/>
        <end position="633"/>
    </location>
</feature>
<dbReference type="SMART" id="SM00387">
    <property type="entry name" value="HATPase_c"/>
    <property type="match status" value="1"/>
</dbReference>
<feature type="signal peptide" evidence="10">
    <location>
        <begin position="1"/>
        <end position="30"/>
    </location>
</feature>
<dbReference type="CDD" id="cd00082">
    <property type="entry name" value="HisKA"/>
    <property type="match status" value="1"/>
</dbReference>
<dbReference type="Pfam" id="PF07696">
    <property type="entry name" value="7TMR-DISMED2"/>
    <property type="match status" value="1"/>
</dbReference>
<dbReference type="SUPFAM" id="SSF47384">
    <property type="entry name" value="Homodimeric domain of signal transducing histidine kinase"/>
    <property type="match status" value="1"/>
</dbReference>
<evidence type="ECO:0000256" key="6">
    <source>
        <dbReference type="ARBA" id="ARBA00022741"/>
    </source>
</evidence>
<dbReference type="InterPro" id="IPR011623">
    <property type="entry name" value="7TMR_DISM_rcpt_extracell_dom1"/>
</dbReference>
<evidence type="ECO:0000313" key="13">
    <source>
        <dbReference type="Proteomes" id="UP000243063"/>
    </source>
</evidence>
<gene>
    <name evidence="12" type="ORF">SAMN05216580_2010</name>
</gene>
<keyword evidence="5" id="KW-0808">Transferase</keyword>
<dbReference type="Proteomes" id="UP000243063">
    <property type="component" value="Chromosome I"/>
</dbReference>
<protein>
    <recommendedName>
        <fullName evidence="3">histidine kinase</fullName>
        <ecNumber evidence="3">2.7.13.3</ecNumber>
    </recommendedName>
</protein>
<comment type="catalytic activity">
    <reaction evidence="1">
        <text>ATP + protein L-histidine = ADP + protein N-phospho-L-histidine.</text>
        <dbReference type="EC" id="2.7.13.3"/>
    </reaction>
</comment>
<feature type="transmembrane region" description="Helical" evidence="9">
    <location>
        <begin position="335"/>
        <end position="359"/>
    </location>
</feature>
<dbReference type="PANTHER" id="PTHR44936">
    <property type="entry name" value="SENSOR PROTEIN CREC"/>
    <property type="match status" value="1"/>
</dbReference>
<dbReference type="EC" id="2.7.13.3" evidence="3"/>
<dbReference type="SUPFAM" id="SSF55874">
    <property type="entry name" value="ATPase domain of HSP90 chaperone/DNA topoisomerase II/histidine kinase"/>
    <property type="match status" value="1"/>
</dbReference>
<dbReference type="PROSITE" id="PS50109">
    <property type="entry name" value="HIS_KIN"/>
    <property type="match status" value="1"/>
</dbReference>
<keyword evidence="7 12" id="KW-0418">Kinase</keyword>
<dbReference type="InterPro" id="IPR003594">
    <property type="entry name" value="HATPase_dom"/>
</dbReference>
<feature type="transmembrane region" description="Helical" evidence="9">
    <location>
        <begin position="282"/>
        <end position="299"/>
    </location>
</feature>
<feature type="transmembrane region" description="Helical" evidence="9">
    <location>
        <begin position="305"/>
        <end position="323"/>
    </location>
</feature>
<dbReference type="Pfam" id="PF00512">
    <property type="entry name" value="HisKA"/>
    <property type="match status" value="1"/>
</dbReference>